<protein>
    <recommendedName>
        <fullName evidence="8">Oligomycin sensitivity conferral protein</fullName>
    </recommendedName>
</protein>
<comment type="similarity">
    <text evidence="2">Belongs to the ATPase delta chain family.</text>
</comment>
<dbReference type="EMBL" id="JXLN01004750">
    <property type="protein sequence ID" value="KPM03357.1"/>
    <property type="molecule type" value="Genomic_DNA"/>
</dbReference>
<reference evidence="12" key="2">
    <citation type="journal article" date="2020" name="PLoS Negl. Trop. Dis.">
        <title>High-quality nuclear genome for Sarcoptes scabiei-A critical resource for a neglected parasite.</title>
        <authorList>
            <person name="Korhonen P.K."/>
            <person name="Gasser R.B."/>
            <person name="Ma G."/>
            <person name="Wang T."/>
            <person name="Stroehlein A.J."/>
            <person name="Young N.D."/>
            <person name="Ang C.S."/>
            <person name="Fernando D.D."/>
            <person name="Lu H.C."/>
            <person name="Taylor S."/>
            <person name="Reynolds S.L."/>
            <person name="Mofiz E."/>
            <person name="Najaraj S.H."/>
            <person name="Gowda H."/>
            <person name="Madugundu A."/>
            <person name="Renuse S."/>
            <person name="Holt D."/>
            <person name="Pandey A."/>
            <person name="Papenfuss A.T."/>
            <person name="Fischer K."/>
        </authorList>
    </citation>
    <scope>NUCLEOTIDE SEQUENCE [LARGE SCALE GENOMIC DNA]</scope>
</reference>
<accession>A0A131ZXG2</accession>
<dbReference type="PANTHER" id="PTHR11910">
    <property type="entry name" value="ATP SYNTHASE DELTA CHAIN"/>
    <property type="match status" value="1"/>
</dbReference>
<keyword evidence="12" id="KW-1185">Reference proteome</keyword>
<evidence type="ECO:0000256" key="1">
    <source>
        <dbReference type="ARBA" id="ARBA00004370"/>
    </source>
</evidence>
<evidence type="ECO:0000313" key="11">
    <source>
        <dbReference type="EnsemblMetazoa" id="KAF7490734.1"/>
    </source>
</evidence>
<dbReference type="HAMAP" id="MF_01416">
    <property type="entry name" value="ATP_synth_delta_bact"/>
    <property type="match status" value="1"/>
</dbReference>
<dbReference type="EnsemblMetazoa" id="SSS_6104s_mrna">
    <property type="protein sequence ID" value="KAF7490734.1"/>
    <property type="gene ID" value="SSS_6104"/>
</dbReference>
<keyword evidence="4" id="KW-0375">Hydrogen ion transport</keyword>
<dbReference type="SUPFAM" id="SSF47928">
    <property type="entry name" value="N-terminal domain of the delta subunit of the F1F0-ATP synthase"/>
    <property type="match status" value="1"/>
</dbReference>
<evidence type="ECO:0000256" key="4">
    <source>
        <dbReference type="ARBA" id="ARBA00022781"/>
    </source>
</evidence>
<reference evidence="11" key="4">
    <citation type="submission" date="2022-06" db="UniProtKB">
        <authorList>
            <consortium name="EnsemblMetazoa"/>
        </authorList>
    </citation>
    <scope>IDENTIFICATION</scope>
</reference>
<dbReference type="InterPro" id="IPR000711">
    <property type="entry name" value="ATPase_OSCP/dsu"/>
</dbReference>
<evidence type="ECO:0000313" key="9">
    <source>
        <dbReference type="EMBL" id="KAF7490734.1"/>
    </source>
</evidence>
<sequence>MTSIKSLKSLNLLRKCSMSTQAQSKLVRPPVPMFGIDGRYAIALYSAASKQNKLDQVDSNLKKLLELHEKDVQFKDFLFNPLVKPKEKKKILSESLKSKLNLEELTINLLVLMAENNRMKYLPSMARLFNKTMAFSRGEMTVNVTASSALDEATKKELQTILEGFAKGKKFLINIKIDKSILGGLIVDFDGEHFIDLSLRKKFIQYSDILRQPI</sequence>
<dbReference type="NCBIfam" id="TIGR01145">
    <property type="entry name" value="ATP_synt_delta"/>
    <property type="match status" value="1"/>
</dbReference>
<dbReference type="GO" id="GO:0046933">
    <property type="term" value="F:proton-transporting ATP synthase activity, rotational mechanism"/>
    <property type="evidence" value="ECO:0007669"/>
    <property type="project" value="InterPro"/>
</dbReference>
<dbReference type="PRINTS" id="PR00125">
    <property type="entry name" value="ATPASEDELTA"/>
</dbReference>
<evidence type="ECO:0000313" key="10">
    <source>
        <dbReference type="EMBL" id="KPM03357.1"/>
    </source>
</evidence>
<evidence type="ECO:0000313" key="12">
    <source>
        <dbReference type="Proteomes" id="UP000070412"/>
    </source>
</evidence>
<evidence type="ECO:0000256" key="2">
    <source>
        <dbReference type="ARBA" id="ARBA00007046"/>
    </source>
</evidence>
<keyword evidence="6" id="KW-0472">Membrane</keyword>
<organism evidence="10 13">
    <name type="scientific">Sarcoptes scabiei</name>
    <name type="common">Itch mite</name>
    <name type="synonym">Acarus scabiei</name>
    <dbReference type="NCBI Taxonomy" id="52283"/>
    <lineage>
        <taxon>Eukaryota</taxon>
        <taxon>Metazoa</taxon>
        <taxon>Ecdysozoa</taxon>
        <taxon>Arthropoda</taxon>
        <taxon>Chelicerata</taxon>
        <taxon>Arachnida</taxon>
        <taxon>Acari</taxon>
        <taxon>Acariformes</taxon>
        <taxon>Sarcoptiformes</taxon>
        <taxon>Astigmata</taxon>
        <taxon>Psoroptidia</taxon>
        <taxon>Sarcoptoidea</taxon>
        <taxon>Sarcoptidae</taxon>
        <taxon>Sarcoptinae</taxon>
        <taxon>Sarcoptes</taxon>
    </lineage>
</organism>
<gene>
    <name evidence="10" type="ORF">QR98_0017880</name>
    <name evidence="9" type="ORF">SSS_6104</name>
</gene>
<dbReference type="Proteomes" id="UP000070412">
    <property type="component" value="Unassembled WGS sequence"/>
</dbReference>
<evidence type="ECO:0000256" key="5">
    <source>
        <dbReference type="ARBA" id="ARBA00023065"/>
    </source>
</evidence>
<dbReference type="Gene3D" id="1.10.520.20">
    <property type="entry name" value="N-terminal domain of the delta subunit of the F1F0-ATP synthase"/>
    <property type="match status" value="1"/>
</dbReference>
<keyword evidence="5" id="KW-0406">Ion transport</keyword>
<reference evidence="9" key="3">
    <citation type="submission" date="2020-01" db="EMBL/GenBank/DDBJ databases">
        <authorList>
            <person name="Korhonen P.K.K."/>
            <person name="Guangxu M.G."/>
            <person name="Wang T.W."/>
            <person name="Stroehlein A.J.S."/>
            <person name="Young N.D."/>
            <person name="Ang C.-S.A."/>
            <person name="Fernando D.W.F."/>
            <person name="Lu H.L."/>
            <person name="Taylor S.T."/>
            <person name="Ehtesham M.E.M."/>
            <person name="Najaraj S.H.N."/>
            <person name="Harsha G.H.G."/>
            <person name="Madugundu A.M."/>
            <person name="Renuse S.R."/>
            <person name="Holt D.H."/>
            <person name="Pandey A.P."/>
            <person name="Papenfuss A.P."/>
            <person name="Gasser R.B.G."/>
            <person name="Fischer K.F."/>
        </authorList>
    </citation>
    <scope>NUCLEOTIDE SEQUENCE</scope>
    <source>
        <strain evidence="9">SSS_KF_BRIS2020</strain>
    </source>
</reference>
<reference evidence="10 13" key="1">
    <citation type="journal article" date="2015" name="Parasit. Vectors">
        <title>Draft genome of the scabies mite.</title>
        <authorList>
            <person name="Rider S.D.Jr."/>
            <person name="Morgan M.S."/>
            <person name="Arlian L.G."/>
        </authorList>
    </citation>
    <scope>NUCLEOTIDE SEQUENCE [LARGE SCALE GENOMIC DNA]</scope>
    <source>
        <strain evidence="10">Arlian Lab</strain>
    </source>
</reference>
<evidence type="ECO:0000256" key="8">
    <source>
        <dbReference type="ARBA" id="ARBA00033369"/>
    </source>
</evidence>
<dbReference type="InterPro" id="IPR026015">
    <property type="entry name" value="ATP_synth_OSCP/delta_N_sf"/>
</dbReference>
<evidence type="ECO:0000256" key="6">
    <source>
        <dbReference type="ARBA" id="ARBA00023136"/>
    </source>
</evidence>
<dbReference type="Proteomes" id="UP000616769">
    <property type="component" value="Unassembled WGS sequence"/>
</dbReference>
<dbReference type="OrthoDB" id="1262810at2759"/>
<comment type="subcellular location">
    <subcellularLocation>
        <location evidence="1">Membrane</location>
    </subcellularLocation>
</comment>
<dbReference type="AlphaFoldDB" id="A0A131ZXG2"/>
<dbReference type="GO" id="GO:0016020">
    <property type="term" value="C:membrane"/>
    <property type="evidence" value="ECO:0007669"/>
    <property type="project" value="UniProtKB-SubCell"/>
</dbReference>
<evidence type="ECO:0000313" key="13">
    <source>
        <dbReference type="Proteomes" id="UP000616769"/>
    </source>
</evidence>
<evidence type="ECO:0000256" key="3">
    <source>
        <dbReference type="ARBA" id="ARBA00022448"/>
    </source>
</evidence>
<evidence type="ECO:0000256" key="7">
    <source>
        <dbReference type="ARBA" id="ARBA00023310"/>
    </source>
</evidence>
<dbReference type="VEuPathDB" id="VectorBase:SSCA005676"/>
<dbReference type="EMBL" id="WVUK01000062">
    <property type="protein sequence ID" value="KAF7490734.1"/>
    <property type="molecule type" value="Genomic_DNA"/>
</dbReference>
<name>A0A131ZXG2_SARSC</name>
<keyword evidence="3" id="KW-0813">Transport</keyword>
<dbReference type="OMA" id="MVDNIQD"/>
<proteinExistence type="inferred from homology"/>
<keyword evidence="7" id="KW-0066">ATP synthesis</keyword>
<dbReference type="Pfam" id="PF00213">
    <property type="entry name" value="OSCP"/>
    <property type="match status" value="1"/>
</dbReference>